<sequence>MFFDTDDQQDSNSPEQDLPVIPTTADEVLKHLYPLMNSSTSEPFSKELCSLLALFARAVHFSHLSFFHAVTASLCMEDLVLDDTRWATVPRLKPKLLMRTSESVSLGYANSLDALKAMQNVRGPLAALLSQLIGSSSEEPDIRIKSWNAGQCA</sequence>
<evidence type="ECO:0000313" key="2">
    <source>
        <dbReference type="Proteomes" id="UP000284842"/>
    </source>
</evidence>
<reference evidence="1 2" key="1">
    <citation type="journal article" date="2018" name="Evol. Lett.">
        <title>Horizontal gene cluster transfer increased hallucinogenic mushroom diversity.</title>
        <authorList>
            <person name="Reynolds H.T."/>
            <person name="Vijayakumar V."/>
            <person name="Gluck-Thaler E."/>
            <person name="Korotkin H.B."/>
            <person name="Matheny P.B."/>
            <person name="Slot J.C."/>
        </authorList>
    </citation>
    <scope>NUCLEOTIDE SEQUENCE [LARGE SCALE GENOMIC DNA]</scope>
    <source>
        <strain evidence="1 2">2629</strain>
    </source>
</reference>
<dbReference type="InParanoid" id="A0A409YYV1"/>
<dbReference type="AlphaFoldDB" id="A0A409YYV1"/>
<organism evidence="1 2">
    <name type="scientific">Panaeolus cyanescens</name>
    <dbReference type="NCBI Taxonomy" id="181874"/>
    <lineage>
        <taxon>Eukaryota</taxon>
        <taxon>Fungi</taxon>
        <taxon>Dikarya</taxon>
        <taxon>Basidiomycota</taxon>
        <taxon>Agaricomycotina</taxon>
        <taxon>Agaricomycetes</taxon>
        <taxon>Agaricomycetidae</taxon>
        <taxon>Agaricales</taxon>
        <taxon>Agaricineae</taxon>
        <taxon>Galeropsidaceae</taxon>
        <taxon>Panaeolus</taxon>
    </lineage>
</organism>
<gene>
    <name evidence="1" type="ORF">CVT24_001473</name>
</gene>
<accession>A0A409YYV1</accession>
<protein>
    <submittedName>
        <fullName evidence="1">Uncharacterized protein</fullName>
    </submittedName>
</protein>
<comment type="caution">
    <text evidence="1">The sequence shown here is derived from an EMBL/GenBank/DDBJ whole genome shotgun (WGS) entry which is preliminary data.</text>
</comment>
<keyword evidence="2" id="KW-1185">Reference proteome</keyword>
<name>A0A409YYV1_9AGAR</name>
<dbReference type="EMBL" id="NHTK01000080">
    <property type="protein sequence ID" value="PPR08197.1"/>
    <property type="molecule type" value="Genomic_DNA"/>
</dbReference>
<proteinExistence type="predicted"/>
<evidence type="ECO:0000313" key="1">
    <source>
        <dbReference type="EMBL" id="PPR08197.1"/>
    </source>
</evidence>
<dbReference type="Proteomes" id="UP000284842">
    <property type="component" value="Unassembled WGS sequence"/>
</dbReference>